<evidence type="ECO:0000313" key="4">
    <source>
        <dbReference type="Proteomes" id="UP000064893"/>
    </source>
</evidence>
<dbReference type="PANTHER" id="PTHR46268">
    <property type="entry name" value="STRESS RESPONSE PROTEIN NHAX"/>
    <property type="match status" value="1"/>
</dbReference>
<dbReference type="Gene3D" id="3.40.50.620">
    <property type="entry name" value="HUPs"/>
    <property type="match status" value="2"/>
</dbReference>
<dbReference type="CDD" id="cd00293">
    <property type="entry name" value="USP-like"/>
    <property type="match status" value="2"/>
</dbReference>
<dbReference type="InterPro" id="IPR014729">
    <property type="entry name" value="Rossmann-like_a/b/a_fold"/>
</dbReference>
<keyword evidence="4" id="KW-1185">Reference proteome</keyword>
<dbReference type="EMBL" id="CP013118">
    <property type="protein sequence ID" value="ALO15179.1"/>
    <property type="molecule type" value="Genomic_DNA"/>
</dbReference>
<dbReference type="STRING" id="1307839.L21SP5_01531"/>
<dbReference type="InterPro" id="IPR006015">
    <property type="entry name" value="Universal_stress_UspA"/>
</dbReference>
<accession>A0A0S2HYS2</accession>
<proteinExistence type="inferred from homology"/>
<gene>
    <name evidence="3" type="ORF">L21SP5_01531</name>
</gene>
<dbReference type="AlphaFoldDB" id="A0A0S2HYS2"/>
<dbReference type="KEGG" id="blq:L21SP5_01531"/>
<dbReference type="SUPFAM" id="SSF52402">
    <property type="entry name" value="Adenine nucleotide alpha hydrolases-like"/>
    <property type="match status" value="2"/>
</dbReference>
<dbReference type="PANTHER" id="PTHR46268:SF6">
    <property type="entry name" value="UNIVERSAL STRESS PROTEIN UP12"/>
    <property type="match status" value="1"/>
</dbReference>
<evidence type="ECO:0000259" key="2">
    <source>
        <dbReference type="Pfam" id="PF00582"/>
    </source>
</evidence>
<evidence type="ECO:0000313" key="3">
    <source>
        <dbReference type="EMBL" id="ALO15179.1"/>
    </source>
</evidence>
<dbReference type="InterPro" id="IPR006016">
    <property type="entry name" value="UspA"/>
</dbReference>
<feature type="domain" description="UspA" evidence="2">
    <location>
        <begin position="1"/>
        <end position="136"/>
    </location>
</feature>
<name>A0A0S2HYS2_9BACT</name>
<evidence type="ECO:0000256" key="1">
    <source>
        <dbReference type="ARBA" id="ARBA00008791"/>
    </source>
</evidence>
<organism evidence="3 4">
    <name type="scientific">Salinivirga cyanobacteriivorans</name>
    <dbReference type="NCBI Taxonomy" id="1307839"/>
    <lineage>
        <taxon>Bacteria</taxon>
        <taxon>Pseudomonadati</taxon>
        <taxon>Bacteroidota</taxon>
        <taxon>Bacteroidia</taxon>
        <taxon>Bacteroidales</taxon>
        <taxon>Salinivirgaceae</taxon>
        <taxon>Salinivirga</taxon>
    </lineage>
</organism>
<dbReference type="Pfam" id="PF00582">
    <property type="entry name" value="Usp"/>
    <property type="match status" value="2"/>
</dbReference>
<dbReference type="Proteomes" id="UP000064893">
    <property type="component" value="Chromosome"/>
</dbReference>
<comment type="similarity">
    <text evidence="1">Belongs to the universal stress protein A family.</text>
</comment>
<dbReference type="PRINTS" id="PR01438">
    <property type="entry name" value="UNVRSLSTRESS"/>
</dbReference>
<dbReference type="OrthoDB" id="9788959at2"/>
<dbReference type="RefSeq" id="WP_057952659.1">
    <property type="nucleotide sequence ID" value="NZ_CP013118.1"/>
</dbReference>
<sequence length="275" mass="31419">MKHVLVPVDFSEDSVNALEMAIAFANEMGHDVRMIHVIKDAVFYQRNFSLTNLIDVKNETVINNLKKLVEQYKPKAHHNLDFRIRSGKVYNEIANQAKYGEAELIVIGSHGTSGFEELWLGSNAYKVVNNSPCPVLSLRNSYKRHQINRIVLPIDDTPETRQKIPYTARIAKEFNAEVHLLQVADTKKENVLQRINDYANQVARFLENNDIDYLHEAITGNNLTDITIDYALRKDADLISIMTEQSESTKNIWLGPYAQQMVNHSPIPVLSIQPY</sequence>
<reference evidence="3 4" key="1">
    <citation type="submission" date="2015-11" db="EMBL/GenBank/DDBJ databases">
        <title>Description and complete genome sequence of a novel strain predominating in hypersaline microbial mats and representing a new family of the Bacteriodetes phylum.</title>
        <authorList>
            <person name="Spring S."/>
            <person name="Bunk B."/>
            <person name="Sproer C."/>
            <person name="Klenk H.-P."/>
        </authorList>
    </citation>
    <scope>NUCLEOTIDE SEQUENCE [LARGE SCALE GENOMIC DNA]</scope>
    <source>
        <strain evidence="3 4">L21-Spi-D4</strain>
    </source>
</reference>
<feature type="domain" description="UspA" evidence="2">
    <location>
        <begin position="148"/>
        <end position="270"/>
    </location>
</feature>
<protein>
    <submittedName>
        <fullName evidence="3">Universal stress protein UspE</fullName>
    </submittedName>
</protein>